<name>A0ABS1HKJ7_9BACT</name>
<evidence type="ECO:0000313" key="3">
    <source>
        <dbReference type="Proteomes" id="UP000605676"/>
    </source>
</evidence>
<dbReference type="RefSeq" id="WP_200465347.1">
    <property type="nucleotide sequence ID" value="NZ_JAENRR010000027.1"/>
</dbReference>
<feature type="chain" id="PRO_5045087357" description="DUF3108 domain-containing protein" evidence="1">
    <location>
        <begin position="27"/>
        <end position="295"/>
    </location>
</feature>
<gene>
    <name evidence="2" type="ORF">JIV24_12315</name>
</gene>
<evidence type="ECO:0008006" key="4">
    <source>
        <dbReference type="Google" id="ProtNLM"/>
    </source>
</evidence>
<sequence length="295" mass="34307">MNRITKSYLRAGFCIAGFLLFIQATAQYAVSGEILDVNYQFGNVIIELKNDSKSRQINVTAHGHFSTSLDWNEIYLFKFRKEGYVTKVIEFSTKLPKGKEVGSIEPYHMPVRLFKTFEGVDTVFFRNPIAKIRYDSELGDFEHDIDYSMKIKYRIDKMREDGVIPESIVNELPSPKIAEKKAIVQPSEVKTTLGNIDKTTNEELLISFEEITGAPPLKSKYEHGETVEEFELTNRNIKRTIFIYGEQRRVFLSVKHSWGGHFYFIDQAEIGYRCISRDVYEFSIKKYRKKIKTNK</sequence>
<feature type="signal peptide" evidence="1">
    <location>
        <begin position="1"/>
        <end position="26"/>
    </location>
</feature>
<dbReference type="EMBL" id="JAENRR010000027">
    <property type="protein sequence ID" value="MBK3518120.1"/>
    <property type="molecule type" value="Genomic_DNA"/>
</dbReference>
<evidence type="ECO:0000313" key="2">
    <source>
        <dbReference type="EMBL" id="MBK3518120.1"/>
    </source>
</evidence>
<evidence type="ECO:0000256" key="1">
    <source>
        <dbReference type="SAM" id="SignalP"/>
    </source>
</evidence>
<keyword evidence="1" id="KW-0732">Signal</keyword>
<reference evidence="2 3" key="1">
    <citation type="submission" date="2021-01" db="EMBL/GenBank/DDBJ databases">
        <title>Carboxyliciviraga sp.nov., isolated from coastal sediments.</title>
        <authorList>
            <person name="Lu D."/>
            <person name="Zhang T."/>
        </authorList>
    </citation>
    <scope>NUCLEOTIDE SEQUENCE [LARGE SCALE GENOMIC DNA]</scope>
    <source>
        <strain evidence="2 3">N1Y132</strain>
    </source>
</reference>
<proteinExistence type="predicted"/>
<dbReference type="Proteomes" id="UP000605676">
    <property type="component" value="Unassembled WGS sequence"/>
</dbReference>
<accession>A0ABS1HKJ7</accession>
<organism evidence="2 3">
    <name type="scientific">Carboxylicivirga marina</name>
    <dbReference type="NCBI Taxonomy" id="2800988"/>
    <lineage>
        <taxon>Bacteria</taxon>
        <taxon>Pseudomonadati</taxon>
        <taxon>Bacteroidota</taxon>
        <taxon>Bacteroidia</taxon>
        <taxon>Marinilabiliales</taxon>
        <taxon>Marinilabiliaceae</taxon>
        <taxon>Carboxylicivirga</taxon>
    </lineage>
</organism>
<keyword evidence="3" id="KW-1185">Reference proteome</keyword>
<comment type="caution">
    <text evidence="2">The sequence shown here is derived from an EMBL/GenBank/DDBJ whole genome shotgun (WGS) entry which is preliminary data.</text>
</comment>
<protein>
    <recommendedName>
        <fullName evidence="4">DUF3108 domain-containing protein</fullName>
    </recommendedName>
</protein>